<evidence type="ECO:0000313" key="4">
    <source>
        <dbReference type="EMBL" id="NYD33384.1"/>
    </source>
</evidence>
<evidence type="ECO:0000256" key="2">
    <source>
        <dbReference type="ARBA" id="ARBA00022801"/>
    </source>
</evidence>
<dbReference type="Proteomes" id="UP000582231">
    <property type="component" value="Unassembled WGS sequence"/>
</dbReference>
<evidence type="ECO:0000313" key="5">
    <source>
        <dbReference type="Proteomes" id="UP000582231"/>
    </source>
</evidence>
<keyword evidence="2" id="KW-0378">Hydrolase</keyword>
<dbReference type="AlphaFoldDB" id="A0A852RZW6"/>
<dbReference type="PROSITE" id="PS51829">
    <property type="entry name" value="P_HOMO_B"/>
    <property type="match status" value="1"/>
</dbReference>
<keyword evidence="1" id="KW-0645">Protease</keyword>
<dbReference type="InterPro" id="IPR008979">
    <property type="entry name" value="Galactose-bd-like_sf"/>
</dbReference>
<sequence length="331" mass="34052">MRRTALLAATAGACASGTYRPTDVDLEPDPDSAPDDVALATSLSAFDGQNPNGAWQVVAYDDQANDTGSVAGGFSITITTGPAAIVVPANDGNSDGPGTPYPYPINVTSPGSVTDVDLVLSGVSHTYVDDLQVLLVNPAGGKALVLSEACDEATVVNATWTFDDAAGATFPDDTPSCASGTWKPGSYDAPALPAPAPAAPYATTLGALNGAPAAGTWLLYVADTAAGDGGYITGVQLQVATDAPPETTIIARPKRSTTKRKATIAFTSTVFGADKAVSYQCKVDRKKWRSCSSPLRLTRLTAGKHKVRVRAVDGSGKLDPTPAVTRWKVRP</sequence>
<gene>
    <name evidence="4" type="ORF">BJ958_004930</name>
</gene>
<proteinExistence type="predicted"/>
<dbReference type="Gene3D" id="2.60.120.260">
    <property type="entry name" value="Galactose-binding domain-like"/>
    <property type="match status" value="1"/>
</dbReference>
<dbReference type="InterPro" id="IPR002884">
    <property type="entry name" value="P_dom"/>
</dbReference>
<evidence type="ECO:0000256" key="1">
    <source>
        <dbReference type="ARBA" id="ARBA00022670"/>
    </source>
</evidence>
<name>A0A852RZW6_9ACTN</name>
<feature type="domain" description="P/Homo B" evidence="3">
    <location>
        <begin position="69"/>
        <end position="245"/>
    </location>
</feature>
<accession>A0A852RZW6</accession>
<dbReference type="GO" id="GO:0004252">
    <property type="term" value="F:serine-type endopeptidase activity"/>
    <property type="evidence" value="ECO:0007669"/>
    <property type="project" value="InterPro"/>
</dbReference>
<organism evidence="4 5">
    <name type="scientific">Nocardioides kongjuensis</name>
    <dbReference type="NCBI Taxonomy" id="349522"/>
    <lineage>
        <taxon>Bacteria</taxon>
        <taxon>Bacillati</taxon>
        <taxon>Actinomycetota</taxon>
        <taxon>Actinomycetes</taxon>
        <taxon>Propionibacteriales</taxon>
        <taxon>Nocardioidaceae</taxon>
        <taxon>Nocardioides</taxon>
    </lineage>
</organism>
<protein>
    <submittedName>
        <fullName evidence="4">Subtilisin-like proprotein convertase family protein</fullName>
    </submittedName>
</protein>
<dbReference type="RefSeq" id="WP_179729436.1">
    <property type="nucleotide sequence ID" value="NZ_BAABEF010000001.1"/>
</dbReference>
<comment type="caution">
    <text evidence="4">The sequence shown here is derived from an EMBL/GenBank/DDBJ whole genome shotgun (WGS) entry which is preliminary data.</text>
</comment>
<evidence type="ECO:0000259" key="3">
    <source>
        <dbReference type="PROSITE" id="PS51829"/>
    </source>
</evidence>
<dbReference type="SUPFAM" id="SSF49785">
    <property type="entry name" value="Galactose-binding domain-like"/>
    <property type="match status" value="1"/>
</dbReference>
<dbReference type="GO" id="GO:0006508">
    <property type="term" value="P:proteolysis"/>
    <property type="evidence" value="ECO:0007669"/>
    <property type="project" value="UniProtKB-KW"/>
</dbReference>
<reference evidence="4 5" key="1">
    <citation type="submission" date="2020-07" db="EMBL/GenBank/DDBJ databases">
        <title>Sequencing the genomes of 1000 actinobacteria strains.</title>
        <authorList>
            <person name="Klenk H.-P."/>
        </authorList>
    </citation>
    <scope>NUCLEOTIDE SEQUENCE [LARGE SCALE GENOMIC DNA]</scope>
    <source>
        <strain evidence="4 5">DSM 19082</strain>
    </source>
</reference>
<keyword evidence="5" id="KW-1185">Reference proteome</keyword>
<dbReference type="EMBL" id="JACCBF010000001">
    <property type="protein sequence ID" value="NYD33384.1"/>
    <property type="molecule type" value="Genomic_DNA"/>
</dbReference>